<keyword evidence="1" id="KW-0472">Membrane</keyword>
<keyword evidence="1" id="KW-0812">Transmembrane</keyword>
<keyword evidence="3" id="KW-1185">Reference proteome</keyword>
<comment type="caution">
    <text evidence="2">The sequence shown here is derived from an EMBL/GenBank/DDBJ whole genome shotgun (WGS) entry which is preliminary data.</text>
</comment>
<sequence>MTGDSTGAMRRLRRRIGLDRNPMRRREDRVQSITACVLILLFTIIVPVLAIVFGGHVYRTETDAAQAESAHMRMVKVTAVETATTPLNAFTTQTKVSWRENDGTDRTAEYFSKDYVKPGTSWNIWLDETGHIVAPPEYSSAAGKAVLWTVGAIAGVLVVFLSGFLVLRGRLDRRRLQRWEAEWVGVDRLWGNRS</sequence>
<dbReference type="Proteomes" id="UP000323876">
    <property type="component" value="Unassembled WGS sequence"/>
</dbReference>
<accession>A0A5N0E9U6</accession>
<keyword evidence="1" id="KW-1133">Transmembrane helix</keyword>
<evidence type="ECO:0000313" key="3">
    <source>
        <dbReference type="Proteomes" id="UP000323876"/>
    </source>
</evidence>
<feature type="transmembrane region" description="Helical" evidence="1">
    <location>
        <begin position="33"/>
        <end position="53"/>
    </location>
</feature>
<dbReference type="EMBL" id="VXLC01000014">
    <property type="protein sequence ID" value="KAA8886208.1"/>
    <property type="molecule type" value="Genomic_DNA"/>
</dbReference>
<dbReference type="PANTHER" id="PTHR42305:SF1">
    <property type="entry name" value="MEMBRANE PROTEIN RV1733C-RELATED"/>
    <property type="match status" value="1"/>
</dbReference>
<feature type="transmembrane region" description="Helical" evidence="1">
    <location>
        <begin position="145"/>
        <end position="167"/>
    </location>
</feature>
<dbReference type="PANTHER" id="PTHR42305">
    <property type="entry name" value="MEMBRANE PROTEIN RV1733C-RELATED"/>
    <property type="match status" value="1"/>
</dbReference>
<evidence type="ECO:0000313" key="2">
    <source>
        <dbReference type="EMBL" id="KAA8886208.1"/>
    </source>
</evidence>
<proteinExistence type="predicted"/>
<gene>
    <name evidence="2" type="ORF">F3087_26835</name>
</gene>
<dbReference type="InterPro" id="IPR039708">
    <property type="entry name" value="MT1774/Rv1733c-like"/>
</dbReference>
<reference evidence="2 3" key="1">
    <citation type="submission" date="2019-09" db="EMBL/GenBank/DDBJ databases">
        <authorList>
            <person name="Wang X."/>
        </authorList>
    </citation>
    <scope>NUCLEOTIDE SEQUENCE [LARGE SCALE GENOMIC DNA]</scope>
    <source>
        <strain evidence="2 3">CICC 11023</strain>
    </source>
</reference>
<dbReference type="AlphaFoldDB" id="A0A5N0E9U6"/>
<organism evidence="2 3">
    <name type="scientific">Nocardia colli</name>
    <dbReference type="NCBI Taxonomy" id="2545717"/>
    <lineage>
        <taxon>Bacteria</taxon>
        <taxon>Bacillati</taxon>
        <taxon>Actinomycetota</taxon>
        <taxon>Actinomycetes</taxon>
        <taxon>Mycobacteriales</taxon>
        <taxon>Nocardiaceae</taxon>
        <taxon>Nocardia</taxon>
    </lineage>
</organism>
<name>A0A5N0E9U6_9NOCA</name>
<protein>
    <submittedName>
        <fullName evidence="2">Uncharacterized protein</fullName>
    </submittedName>
</protein>
<evidence type="ECO:0000256" key="1">
    <source>
        <dbReference type="SAM" id="Phobius"/>
    </source>
</evidence>